<dbReference type="RefSeq" id="WP_121807166.1">
    <property type="nucleotide sequence ID" value="NZ_RDBE01000010.1"/>
</dbReference>
<accession>A0A3L8NWY0</accession>
<proteinExistence type="predicted"/>
<dbReference type="InterPro" id="IPR019662">
    <property type="entry name" value="DUF2516"/>
</dbReference>
<reference evidence="2 3" key="1">
    <citation type="submission" date="2018-10" db="EMBL/GenBank/DDBJ databases">
        <title>Marmoricola sp. 4Q3S-7 whole genome shotgun sequence.</title>
        <authorList>
            <person name="Li F."/>
        </authorList>
    </citation>
    <scope>NUCLEOTIDE SEQUENCE [LARGE SCALE GENOMIC DNA]</scope>
    <source>
        <strain evidence="2 3">4Q3S-7</strain>
    </source>
</reference>
<keyword evidence="1" id="KW-0472">Membrane</keyword>
<gene>
    <name evidence="2" type="ORF">D9V37_15985</name>
</gene>
<evidence type="ECO:0000256" key="1">
    <source>
        <dbReference type="SAM" id="Phobius"/>
    </source>
</evidence>
<dbReference type="OrthoDB" id="4774469at2"/>
<organism evidence="2 3">
    <name type="scientific">Nocardioides mangrovicus</name>
    <dbReference type="NCBI Taxonomy" id="2478913"/>
    <lineage>
        <taxon>Bacteria</taxon>
        <taxon>Bacillati</taxon>
        <taxon>Actinomycetota</taxon>
        <taxon>Actinomycetes</taxon>
        <taxon>Propionibacteriales</taxon>
        <taxon>Nocardioidaceae</taxon>
        <taxon>Nocardioides</taxon>
    </lineage>
</organism>
<dbReference type="Pfam" id="PF10724">
    <property type="entry name" value="DUF2516"/>
    <property type="match status" value="1"/>
</dbReference>
<comment type="caution">
    <text evidence="2">The sequence shown here is derived from an EMBL/GenBank/DDBJ whole genome shotgun (WGS) entry which is preliminary data.</text>
</comment>
<keyword evidence="3" id="KW-1185">Reference proteome</keyword>
<keyword evidence="1" id="KW-0812">Transmembrane</keyword>
<evidence type="ECO:0000313" key="2">
    <source>
        <dbReference type="EMBL" id="RLV47660.1"/>
    </source>
</evidence>
<dbReference type="Proteomes" id="UP000281708">
    <property type="component" value="Unassembled WGS sequence"/>
</dbReference>
<evidence type="ECO:0000313" key="3">
    <source>
        <dbReference type="Proteomes" id="UP000281708"/>
    </source>
</evidence>
<protein>
    <submittedName>
        <fullName evidence="2">DUF2516 family protein</fullName>
    </submittedName>
</protein>
<keyword evidence="1" id="KW-1133">Transmembrane helix</keyword>
<dbReference type="AlphaFoldDB" id="A0A3L8NWY0"/>
<sequence>MYSVIAIIQIILLVATLVALVDVVIRKAPLFEAAGKLTKNGWVLLLVVALGAEYFLGTLGMFVGAIAMLVYFLDVRPAVSALTRRR</sequence>
<name>A0A3L8NWY0_9ACTN</name>
<dbReference type="EMBL" id="RDBE01000010">
    <property type="protein sequence ID" value="RLV47660.1"/>
    <property type="molecule type" value="Genomic_DNA"/>
</dbReference>
<feature type="transmembrane region" description="Helical" evidence="1">
    <location>
        <begin position="37"/>
        <end position="56"/>
    </location>
</feature>
<feature type="transmembrane region" description="Helical" evidence="1">
    <location>
        <begin position="6"/>
        <end position="25"/>
    </location>
</feature>